<dbReference type="SUPFAM" id="SSF55729">
    <property type="entry name" value="Acyl-CoA N-acyltransferases (Nat)"/>
    <property type="match status" value="1"/>
</dbReference>
<dbReference type="EMBL" id="PNXQ01000005">
    <property type="protein sequence ID" value="TKH45563.1"/>
    <property type="molecule type" value="Genomic_DNA"/>
</dbReference>
<reference evidence="2 3" key="1">
    <citation type="submission" date="2018-01" db="EMBL/GenBank/DDBJ databases">
        <title>Bacillales members from the olive rhizosphere are effective biological control agents against Verticillium dahliae.</title>
        <authorList>
            <person name="Gomez-Lama C."/>
            <person name="Legarda G."/>
            <person name="Ruano-Rosa D."/>
            <person name="Pizarro-Tobias P."/>
            <person name="Valverde-Corredor A."/>
            <person name="Niqui J.L."/>
            <person name="Trivino J.C."/>
            <person name="Roca A."/>
            <person name="Mercado-Blanco J."/>
        </authorList>
    </citation>
    <scope>NUCLEOTIDE SEQUENCE [LARGE SCALE GENOMIC DNA]</scope>
    <source>
        <strain evidence="2 3">PIC167</strain>
    </source>
</reference>
<dbReference type="AlphaFoldDB" id="A0A4U2Q0G6"/>
<dbReference type="Proteomes" id="UP000308114">
    <property type="component" value="Unassembled WGS sequence"/>
</dbReference>
<evidence type="ECO:0000313" key="2">
    <source>
        <dbReference type="EMBL" id="TKH45563.1"/>
    </source>
</evidence>
<sequence>MLRLLHWDSIFFDMNMAEISTTSLITSSYLQHFIEKNQLDFIQALCKIDDITTIQFLENEHFHMADIKVTFETRIGSNAQNKSSLVVATEHDFPLLKNKLTGLFKDSRYSCYQHIFDAEKVDKLYNLWVKKSILGSFDDYCLVLTMDGEIIGFVTIKENLNDREARIGLLGVDLKHQSHGIGTKLLTELKVFLESRPIDQLLVSTQGRNYNAMNLYIKCGYRIQKMESWYYWTRQSKEDV</sequence>
<dbReference type="Gene3D" id="3.40.630.30">
    <property type="match status" value="1"/>
</dbReference>
<feature type="domain" description="N-acetyltransferase" evidence="1">
    <location>
        <begin position="83"/>
        <end position="240"/>
    </location>
</feature>
<dbReference type="InterPro" id="IPR016181">
    <property type="entry name" value="Acyl_CoA_acyltransferase"/>
</dbReference>
<keyword evidence="2" id="KW-0808">Transferase</keyword>
<proteinExistence type="predicted"/>
<dbReference type="GO" id="GO:0016747">
    <property type="term" value="F:acyltransferase activity, transferring groups other than amino-acyl groups"/>
    <property type="evidence" value="ECO:0007669"/>
    <property type="project" value="InterPro"/>
</dbReference>
<name>A0A4U2Q0G6_9BACL</name>
<dbReference type="Pfam" id="PF00583">
    <property type="entry name" value="Acetyltransf_1"/>
    <property type="match status" value="1"/>
</dbReference>
<evidence type="ECO:0000313" key="3">
    <source>
        <dbReference type="Proteomes" id="UP000308114"/>
    </source>
</evidence>
<dbReference type="RefSeq" id="WP_137060525.1">
    <property type="nucleotide sequence ID" value="NZ_PNXQ01000005.1"/>
</dbReference>
<dbReference type="CDD" id="cd04301">
    <property type="entry name" value="NAT_SF"/>
    <property type="match status" value="1"/>
</dbReference>
<dbReference type="PROSITE" id="PS51186">
    <property type="entry name" value="GNAT"/>
    <property type="match status" value="1"/>
</dbReference>
<gene>
    <name evidence="2" type="ORF">C1I60_03615</name>
</gene>
<comment type="caution">
    <text evidence="2">The sequence shown here is derived from an EMBL/GenBank/DDBJ whole genome shotgun (WGS) entry which is preliminary data.</text>
</comment>
<protein>
    <submittedName>
        <fullName evidence="2">TDP-fucosamine acetyltransferase</fullName>
    </submittedName>
</protein>
<accession>A0A4U2Q0G6</accession>
<dbReference type="InterPro" id="IPR000182">
    <property type="entry name" value="GNAT_dom"/>
</dbReference>
<evidence type="ECO:0000259" key="1">
    <source>
        <dbReference type="PROSITE" id="PS51186"/>
    </source>
</evidence>
<organism evidence="2 3">
    <name type="scientific">Paenibacillus terrae</name>
    <dbReference type="NCBI Taxonomy" id="159743"/>
    <lineage>
        <taxon>Bacteria</taxon>
        <taxon>Bacillati</taxon>
        <taxon>Bacillota</taxon>
        <taxon>Bacilli</taxon>
        <taxon>Bacillales</taxon>
        <taxon>Paenibacillaceae</taxon>
        <taxon>Paenibacillus</taxon>
    </lineage>
</organism>